<keyword evidence="3" id="KW-1133">Transmembrane helix</keyword>
<keyword evidence="3" id="KW-0812">Transmembrane</keyword>
<reference evidence="4 5" key="1">
    <citation type="submission" date="2019-12" db="EMBL/GenBank/DDBJ databases">
        <title>Draft genome sequence of the ascomycete Xylaria multiplex DSM 110363.</title>
        <authorList>
            <person name="Buettner E."/>
            <person name="Kellner H."/>
        </authorList>
    </citation>
    <scope>NUCLEOTIDE SEQUENCE [LARGE SCALE GENOMIC DNA]</scope>
    <source>
        <strain evidence="4 5">DSM 110363</strain>
    </source>
</reference>
<dbReference type="PANTHER" id="PTHR34002:SF9">
    <property type="entry name" value="XYLOGLUCAN-SPECIFIC ENDO-BETA-1,4-GLUCANASE A"/>
    <property type="match status" value="1"/>
</dbReference>
<evidence type="ECO:0000256" key="3">
    <source>
        <dbReference type="SAM" id="Phobius"/>
    </source>
</evidence>
<keyword evidence="2" id="KW-0119">Carbohydrate metabolism</keyword>
<keyword evidence="2" id="KW-0624">Polysaccharide degradation</keyword>
<dbReference type="OrthoDB" id="89349at2759"/>
<dbReference type="SUPFAM" id="SSF49899">
    <property type="entry name" value="Concanavalin A-like lectins/glucanases"/>
    <property type="match status" value="1"/>
</dbReference>
<dbReference type="PANTHER" id="PTHR34002">
    <property type="entry name" value="BLR1656 PROTEIN"/>
    <property type="match status" value="1"/>
</dbReference>
<dbReference type="GO" id="GO:0008810">
    <property type="term" value="F:cellulase activity"/>
    <property type="evidence" value="ECO:0007669"/>
    <property type="project" value="InterPro"/>
</dbReference>
<feature type="transmembrane region" description="Helical" evidence="3">
    <location>
        <begin position="158"/>
        <end position="180"/>
    </location>
</feature>
<name>A0A7C8IN25_9PEZI</name>
<dbReference type="InterPro" id="IPR002594">
    <property type="entry name" value="GH12"/>
</dbReference>
<accession>A0A7C8IN25</accession>
<dbReference type="Proteomes" id="UP000481858">
    <property type="component" value="Unassembled WGS sequence"/>
</dbReference>
<sequence>MRFQSPQLGALGVTFTALRALQFLSLVAVVGLTANFINEFASSQRDVPDVLVGTVTVTSISTLYVAISYILYYDGMLPLLIAGGLDLGLLVALIVVAATVGKPLSTLQCELLPEPVSTTETFVTSITGRGYSSAATRYYSYLALITTDQPHCYEIKAVWGLGIALTVLFAFSALVCVGLWHRIRRANGTGAPPKDIENSLGTRILSPGFGSRFPPPLSIPEASYRRPVRSVDEDIHHVPTPSVMVNINNGLVGRSLTIPTAPPRPPLSTQALVPPPIPSPHSASHSPTEDFIPILHQPVPKLGKTPAKTPTLVIVPPPSPSDDGFTPVTPSPSPRLRAFKRIRVSQLPRDALGIATAGFSRIKSQRAVDEYDDTAPLSPPYDAYTADAQLAVKVKPKRKTLFGVLEGWWDLGLLEREMKSQILTLVALSPLAAYALPKRPHHHKCGKPTNITTGIPLTIISSFPVIPIESLTTTTYSTDSITTNTEVSPTTTVTTGLPLSEIPTFTAVPVESLPTITVSAEPTITTGLPLSDIPTFTAAPVESLPTTTFTTFTITSSTETPAAYPVSSADTASQVVNGDYAKATQIAYKVAATKQCGNDDRLILPGMPWTVANSMYNADQMVGKQCTNFDGILNAADGTKEVKWTSVTDVKLVDETKDVCKGYTNIGVGVNLNKKLKDIKSIPAYYKWDRTNTTEFKGSNVFDFITAPTKADTSSTATSEFMLWVRNWGNQVPIGYSRGPVATFKLFGVNWKLYEGKNPGSGVTVRSMLVDENYDGEFQGDLKDWLDAMVQKGYISDSDYVTVGNAGTEIFYGDSVMEATVALDIKI</sequence>
<dbReference type="EMBL" id="WUBL01000059">
    <property type="protein sequence ID" value="KAF2967921.1"/>
    <property type="molecule type" value="Genomic_DNA"/>
</dbReference>
<evidence type="ECO:0000256" key="2">
    <source>
        <dbReference type="RuleBase" id="RU361163"/>
    </source>
</evidence>
<comment type="caution">
    <text evidence="4">The sequence shown here is derived from an EMBL/GenBank/DDBJ whole genome shotgun (WGS) entry which is preliminary data.</text>
</comment>
<keyword evidence="5" id="KW-1185">Reference proteome</keyword>
<feature type="transmembrane region" description="Helical" evidence="3">
    <location>
        <begin position="20"/>
        <end position="38"/>
    </location>
</feature>
<keyword evidence="2" id="KW-0378">Hydrolase</keyword>
<evidence type="ECO:0000313" key="5">
    <source>
        <dbReference type="Proteomes" id="UP000481858"/>
    </source>
</evidence>
<gene>
    <name evidence="4" type="ORF">GQX73_g5654</name>
</gene>
<dbReference type="GO" id="GO:0000272">
    <property type="term" value="P:polysaccharide catabolic process"/>
    <property type="evidence" value="ECO:0007669"/>
    <property type="project" value="UniProtKB-KW"/>
</dbReference>
<feature type="transmembrane region" description="Helical" evidence="3">
    <location>
        <begin position="79"/>
        <end position="100"/>
    </location>
</feature>
<evidence type="ECO:0000313" key="4">
    <source>
        <dbReference type="EMBL" id="KAF2967921.1"/>
    </source>
</evidence>
<comment type="similarity">
    <text evidence="1 2">Belongs to the glycosyl hydrolase 12 (cellulase H) family.</text>
</comment>
<dbReference type="InParanoid" id="A0A7C8IN25"/>
<keyword evidence="3" id="KW-0472">Membrane</keyword>
<dbReference type="InterPro" id="IPR013319">
    <property type="entry name" value="GH11/12"/>
</dbReference>
<dbReference type="Pfam" id="PF01670">
    <property type="entry name" value="Glyco_hydro_12"/>
    <property type="match status" value="1"/>
</dbReference>
<organism evidence="4 5">
    <name type="scientific">Xylaria multiplex</name>
    <dbReference type="NCBI Taxonomy" id="323545"/>
    <lineage>
        <taxon>Eukaryota</taxon>
        <taxon>Fungi</taxon>
        <taxon>Dikarya</taxon>
        <taxon>Ascomycota</taxon>
        <taxon>Pezizomycotina</taxon>
        <taxon>Sordariomycetes</taxon>
        <taxon>Xylariomycetidae</taxon>
        <taxon>Xylariales</taxon>
        <taxon>Xylariaceae</taxon>
        <taxon>Xylaria</taxon>
    </lineage>
</organism>
<keyword evidence="2" id="KW-0326">Glycosidase</keyword>
<protein>
    <submittedName>
        <fullName evidence="4">Uncharacterized protein</fullName>
    </submittedName>
</protein>
<proteinExistence type="inferred from homology"/>
<dbReference type="Gene3D" id="2.60.120.180">
    <property type="match status" value="1"/>
</dbReference>
<evidence type="ECO:0000256" key="1">
    <source>
        <dbReference type="ARBA" id="ARBA00005519"/>
    </source>
</evidence>
<feature type="transmembrane region" description="Helical" evidence="3">
    <location>
        <begin position="50"/>
        <end position="73"/>
    </location>
</feature>
<dbReference type="AlphaFoldDB" id="A0A7C8IN25"/>
<dbReference type="InterPro" id="IPR013320">
    <property type="entry name" value="ConA-like_dom_sf"/>
</dbReference>